<dbReference type="OrthoDB" id="273614at2"/>
<feature type="domain" description="N-acetyltransferase" evidence="1">
    <location>
        <begin position="14"/>
        <end position="170"/>
    </location>
</feature>
<organism evidence="2 3">
    <name type="scientific">Ancrocorticia populi</name>
    <dbReference type="NCBI Taxonomy" id="2175228"/>
    <lineage>
        <taxon>Bacteria</taxon>
        <taxon>Bacillati</taxon>
        <taxon>Actinomycetota</taxon>
        <taxon>Actinomycetes</taxon>
        <taxon>Actinomycetales</taxon>
        <taxon>Actinomycetaceae</taxon>
        <taxon>Ancrocorticia</taxon>
    </lineage>
</organism>
<reference evidence="3" key="1">
    <citation type="submission" date="2018-05" db="EMBL/GenBank/DDBJ databases">
        <authorList>
            <person name="Li Y."/>
        </authorList>
    </citation>
    <scope>NUCLEOTIDE SEQUENCE [LARGE SCALE GENOMIC DNA]</scope>
    <source>
        <strain evidence="3">sk1b4</strain>
    </source>
</reference>
<dbReference type="Pfam" id="PF00583">
    <property type="entry name" value="Acetyltransf_1"/>
    <property type="match status" value="1"/>
</dbReference>
<dbReference type="Proteomes" id="UP000245283">
    <property type="component" value="Unassembled WGS sequence"/>
</dbReference>
<dbReference type="RefSeq" id="WP_109094557.1">
    <property type="nucleotide sequence ID" value="NZ_QETB01000007.1"/>
</dbReference>
<dbReference type="InterPro" id="IPR016181">
    <property type="entry name" value="Acyl_CoA_acyltransferase"/>
</dbReference>
<dbReference type="CDD" id="cd04301">
    <property type="entry name" value="NAT_SF"/>
    <property type="match status" value="1"/>
</dbReference>
<dbReference type="InterPro" id="IPR036282">
    <property type="entry name" value="Glutathione-S-Trfase_C_sf"/>
</dbReference>
<proteinExistence type="predicted"/>
<dbReference type="SUPFAM" id="SSF55729">
    <property type="entry name" value="Acyl-CoA N-acyltransferases (Nat)"/>
    <property type="match status" value="1"/>
</dbReference>
<gene>
    <name evidence="2" type="ORF">DD236_11595</name>
</gene>
<dbReference type="Gene3D" id="1.20.1050.10">
    <property type="match status" value="1"/>
</dbReference>
<dbReference type="EMBL" id="QETB01000007">
    <property type="protein sequence ID" value="PWF24448.1"/>
    <property type="molecule type" value="Genomic_DNA"/>
</dbReference>
<name>A0A2V1K2K1_9ACTO</name>
<dbReference type="GO" id="GO:0016747">
    <property type="term" value="F:acyltransferase activity, transferring groups other than amino-acyl groups"/>
    <property type="evidence" value="ECO:0007669"/>
    <property type="project" value="InterPro"/>
</dbReference>
<evidence type="ECO:0000313" key="3">
    <source>
        <dbReference type="Proteomes" id="UP000245283"/>
    </source>
</evidence>
<protein>
    <recommendedName>
        <fullName evidence="1">N-acetyltransferase domain-containing protein</fullName>
    </recommendedName>
</protein>
<comment type="caution">
    <text evidence="2">The sequence shown here is derived from an EMBL/GenBank/DDBJ whole genome shotgun (WGS) entry which is preliminary data.</text>
</comment>
<dbReference type="AlphaFoldDB" id="A0A2V1K2K1"/>
<dbReference type="PROSITE" id="PS51186">
    <property type="entry name" value="GNAT"/>
    <property type="match status" value="1"/>
</dbReference>
<dbReference type="Gene3D" id="3.40.630.30">
    <property type="match status" value="1"/>
</dbReference>
<dbReference type="InterPro" id="IPR000182">
    <property type="entry name" value="GNAT_dom"/>
</dbReference>
<dbReference type="Pfam" id="PF13410">
    <property type="entry name" value="GST_C_2"/>
    <property type="match status" value="1"/>
</dbReference>
<evidence type="ECO:0000259" key="1">
    <source>
        <dbReference type="PROSITE" id="PS51186"/>
    </source>
</evidence>
<accession>A0A2V1K2K1</accession>
<evidence type="ECO:0000313" key="2">
    <source>
        <dbReference type="EMBL" id="PWF24448.1"/>
    </source>
</evidence>
<dbReference type="SUPFAM" id="SSF47616">
    <property type="entry name" value="GST C-terminal domain-like"/>
    <property type="match status" value="1"/>
</dbReference>
<sequence length="453" mass="49114">MSTSVSATLVAPDHLLRLAHPSEYEAFGNMLEDAFTSGCWITDEYKAGLHSITERAEASYVWVVEQLSTRSLVAGVLTPHTDRIRNGVSTFNILGVAAAGRGRGLGHKLVAHAIEEARFNGAETISINSSPHMTHAHQLYYNHGFVRRIERETKVVDGGQRLYSFELRLEPPTGPALSSVQRGISQDSPILDQTLRRNIMAALPFAARPEGSVAQILEEDFAGSNAPLVLKLDPTAPEHLVIRILIRILGLSEDFELVAKEAASAAPVGAPTEAIIEALLTASIQEGNPNAAWLVAQTAEHEAQRLSATISEDLVEGARRAVAAESDEEREAYARLIYARLGVLDAALADPEAYLVGTRASLVDVQLFGFLALFDLTLRPKFGWGAASIRDYPNLWRYARKLAQLDGLLAASDRPWIGLSQAPNAAGVSAAAELIEAWDIPYRIHEPIDGVLV</sequence>
<keyword evidence="3" id="KW-1185">Reference proteome</keyword>